<dbReference type="AlphaFoldDB" id="A0A9Q0F9W6"/>
<dbReference type="InterPro" id="IPR004873">
    <property type="entry name" value="BURP_dom"/>
</dbReference>
<protein>
    <recommendedName>
        <fullName evidence="1">BURP domain-containing protein</fullName>
    </recommendedName>
</protein>
<name>A0A9Q0F9W6_9ROSI</name>
<dbReference type="EMBL" id="JAKUCV010006574">
    <property type="protein sequence ID" value="KAJ4826824.1"/>
    <property type="molecule type" value="Genomic_DNA"/>
</dbReference>
<proteinExistence type="predicted"/>
<reference evidence="2" key="1">
    <citation type="submission" date="2022-02" db="EMBL/GenBank/DDBJ databases">
        <authorList>
            <person name="Henning P.M."/>
            <person name="McCubbin A.G."/>
            <person name="Shore J.S."/>
        </authorList>
    </citation>
    <scope>NUCLEOTIDE SEQUENCE</scope>
    <source>
        <strain evidence="2">F60SS</strain>
        <tissue evidence="2">Leaves</tissue>
    </source>
</reference>
<organism evidence="2 3">
    <name type="scientific">Turnera subulata</name>
    <dbReference type="NCBI Taxonomy" id="218843"/>
    <lineage>
        <taxon>Eukaryota</taxon>
        <taxon>Viridiplantae</taxon>
        <taxon>Streptophyta</taxon>
        <taxon>Embryophyta</taxon>
        <taxon>Tracheophyta</taxon>
        <taxon>Spermatophyta</taxon>
        <taxon>Magnoliopsida</taxon>
        <taxon>eudicotyledons</taxon>
        <taxon>Gunneridae</taxon>
        <taxon>Pentapetalae</taxon>
        <taxon>rosids</taxon>
        <taxon>fabids</taxon>
        <taxon>Malpighiales</taxon>
        <taxon>Passifloraceae</taxon>
        <taxon>Turnera</taxon>
    </lineage>
</organism>
<reference evidence="2" key="2">
    <citation type="journal article" date="2023" name="Plants (Basel)">
        <title>Annotation of the Turnera subulata (Passifloraceae) Draft Genome Reveals the S-Locus Evolved after the Divergence of Turneroideae from Passifloroideae in a Stepwise Manner.</title>
        <authorList>
            <person name="Henning P.M."/>
            <person name="Roalson E.H."/>
            <person name="Mir W."/>
            <person name="McCubbin A.G."/>
            <person name="Shore J.S."/>
        </authorList>
    </citation>
    <scope>NUCLEOTIDE SEQUENCE</scope>
    <source>
        <strain evidence="2">F60SS</strain>
    </source>
</reference>
<dbReference type="PROSITE" id="PS51277">
    <property type="entry name" value="BURP"/>
    <property type="match status" value="1"/>
</dbReference>
<dbReference type="Proteomes" id="UP001141552">
    <property type="component" value="Unassembled WGS sequence"/>
</dbReference>
<keyword evidence="3" id="KW-1185">Reference proteome</keyword>
<dbReference type="OrthoDB" id="1909293at2759"/>
<dbReference type="PANTHER" id="PTHR31236">
    <property type="entry name" value="BURP DOMAIN PROTEIN USPL1-LIKE"/>
    <property type="match status" value="1"/>
</dbReference>
<evidence type="ECO:0000313" key="2">
    <source>
        <dbReference type="EMBL" id="KAJ4826824.1"/>
    </source>
</evidence>
<evidence type="ECO:0000313" key="3">
    <source>
        <dbReference type="Proteomes" id="UP001141552"/>
    </source>
</evidence>
<dbReference type="InterPro" id="IPR044816">
    <property type="entry name" value="BURP"/>
</dbReference>
<feature type="domain" description="BURP" evidence="1">
    <location>
        <begin position="1"/>
        <end position="158"/>
    </location>
</feature>
<gene>
    <name evidence="2" type="ORF">Tsubulata_038641</name>
</gene>
<comment type="caution">
    <text evidence="2">The sequence shown here is derived from an EMBL/GenBank/DDBJ whole genome shotgun (WGS) entry which is preliminary data.</text>
</comment>
<evidence type="ECO:0000259" key="1">
    <source>
        <dbReference type="PROSITE" id="PS51277"/>
    </source>
</evidence>
<sequence>MHSQTVREGQPLKGETQFCATSLESLLDFVSDIFGQDSRFHVLTTRHLTAGSSSKSDFVQNYTIIEAPEEMSPSKMVGCHTMSYPYTIFFCHSQTGNKVFKVLLCGENGDKIEAISVCHMDTSNWNRDHVAFKILATHPGSSEVCHFFPEEHLVWLPAESYSQFFYCVLIPDHHKKSAICFYRVCFLFHKIQFMSPV</sequence>
<accession>A0A9Q0F9W6</accession>
<dbReference type="PANTHER" id="PTHR31236:SF32">
    <property type="entry name" value="BURP DOMAIN PROTEIN USPL1-LIKE"/>
    <property type="match status" value="1"/>
</dbReference>
<dbReference type="Pfam" id="PF03181">
    <property type="entry name" value="BURP"/>
    <property type="match status" value="1"/>
</dbReference>
<dbReference type="SMART" id="SM01045">
    <property type="entry name" value="BURP"/>
    <property type="match status" value="1"/>
</dbReference>